<dbReference type="EMBL" id="JMTK01000002">
    <property type="protein sequence ID" value="KJZ81642.1"/>
    <property type="molecule type" value="Genomic_DNA"/>
</dbReference>
<comment type="caution">
    <text evidence="2">The sequence shown here is derived from an EMBL/GenBank/DDBJ whole genome shotgun (WGS) entry which is preliminary data.</text>
</comment>
<dbReference type="PROSITE" id="PS51199">
    <property type="entry name" value="SF4_HELICASE"/>
    <property type="match status" value="1"/>
</dbReference>
<dbReference type="InterPro" id="IPR027417">
    <property type="entry name" value="P-loop_NTPase"/>
</dbReference>
<dbReference type="AlphaFoldDB" id="A0A0F4VLT0"/>
<protein>
    <submittedName>
        <fullName evidence="2">Replicative DNA helicase</fullName>
        <ecNumber evidence="2">3.6.1.-</ecNumber>
    </submittedName>
</protein>
<evidence type="ECO:0000313" key="2">
    <source>
        <dbReference type="EMBL" id="KJZ81642.1"/>
    </source>
</evidence>
<dbReference type="GO" id="GO:0005524">
    <property type="term" value="F:ATP binding"/>
    <property type="evidence" value="ECO:0007669"/>
    <property type="project" value="InterPro"/>
</dbReference>
<dbReference type="PANTHER" id="PTHR30153">
    <property type="entry name" value="REPLICATIVE DNA HELICASE DNAB"/>
    <property type="match status" value="1"/>
</dbReference>
<accession>A0A0F4VLT0</accession>
<name>A0A0F4VLT0_9HYPH</name>
<keyword evidence="3" id="KW-1185">Reference proteome</keyword>
<dbReference type="InterPro" id="IPR007694">
    <property type="entry name" value="DNA_helicase_DnaB-like_C"/>
</dbReference>
<reference evidence="2 3" key="1">
    <citation type="journal article" date="2015" name="Phytopathology">
        <title>Genomes of Candidatus Liberibacter solanacearum haplotype A from New Zealand and the USA suggest significant genome plasticity in the species.</title>
        <authorList>
            <person name="Thompson S.M."/>
            <person name="Johnson C.P."/>
            <person name="Lu A.Y."/>
            <person name="Frampton R.A."/>
            <person name="Sullivan K.L."/>
            <person name="Fiers M.W."/>
            <person name="Crowhurst R.N."/>
            <person name="Pitman A.R."/>
            <person name="Scott I."/>
            <person name="Gudmestad N.C."/>
            <person name="Smith G.R."/>
        </authorList>
    </citation>
    <scope>NUCLEOTIDE SEQUENCE [LARGE SCALE GENOMIC DNA]</scope>
    <source>
        <strain evidence="2 3">LsoNZ1</strain>
    </source>
</reference>
<evidence type="ECO:0000259" key="1">
    <source>
        <dbReference type="PROSITE" id="PS51199"/>
    </source>
</evidence>
<gene>
    <name evidence="2" type="ORF">DJ66_0364</name>
</gene>
<keyword evidence="2" id="KW-0347">Helicase</keyword>
<dbReference type="GO" id="GO:0003678">
    <property type="term" value="F:DNA helicase activity"/>
    <property type="evidence" value="ECO:0007669"/>
    <property type="project" value="InterPro"/>
</dbReference>
<dbReference type="Gene3D" id="3.40.50.300">
    <property type="entry name" value="P-loop containing nucleotide triphosphate hydrolases"/>
    <property type="match status" value="1"/>
</dbReference>
<evidence type="ECO:0000313" key="3">
    <source>
        <dbReference type="Proteomes" id="UP000033731"/>
    </source>
</evidence>
<dbReference type="PATRIC" id="fig|556287.9.peg.382"/>
<organism evidence="2 3">
    <name type="scientific">Candidatus Liberibacter solanacearum</name>
    <dbReference type="NCBI Taxonomy" id="556287"/>
    <lineage>
        <taxon>Bacteria</taxon>
        <taxon>Pseudomonadati</taxon>
        <taxon>Pseudomonadota</taxon>
        <taxon>Alphaproteobacteria</taxon>
        <taxon>Hyphomicrobiales</taxon>
        <taxon>Rhizobiaceae</taxon>
        <taxon>Liberibacter</taxon>
    </lineage>
</organism>
<sequence>MRDSGAIEQDADTIAFLYRKAYYLAREIGGTSDEKFERRDKLEIHEKKMDFIIAKQRNGPIESVSLFADMPYSIIKDERE</sequence>
<keyword evidence="2" id="KW-0067">ATP-binding</keyword>
<dbReference type="GO" id="GO:0016787">
    <property type="term" value="F:hydrolase activity"/>
    <property type="evidence" value="ECO:0007669"/>
    <property type="project" value="UniProtKB-KW"/>
</dbReference>
<dbReference type="Proteomes" id="UP000033731">
    <property type="component" value="Unassembled WGS sequence"/>
</dbReference>
<dbReference type="Pfam" id="PF03796">
    <property type="entry name" value="DnaB_C"/>
    <property type="match status" value="1"/>
</dbReference>
<keyword evidence="2" id="KW-0378">Hydrolase</keyword>
<dbReference type="GO" id="GO:0005829">
    <property type="term" value="C:cytosol"/>
    <property type="evidence" value="ECO:0007669"/>
    <property type="project" value="TreeGrafter"/>
</dbReference>
<proteinExistence type="predicted"/>
<dbReference type="EC" id="3.6.1.-" evidence="2"/>
<keyword evidence="2" id="KW-0547">Nucleotide-binding</keyword>
<dbReference type="GO" id="GO:0006260">
    <property type="term" value="P:DNA replication"/>
    <property type="evidence" value="ECO:0007669"/>
    <property type="project" value="InterPro"/>
</dbReference>
<dbReference type="PANTHER" id="PTHR30153:SF2">
    <property type="entry name" value="REPLICATIVE DNA HELICASE"/>
    <property type="match status" value="1"/>
</dbReference>
<feature type="domain" description="SF4 helicase" evidence="1">
    <location>
        <begin position="1"/>
        <end position="80"/>
    </location>
</feature>